<dbReference type="SMART" id="SM00367">
    <property type="entry name" value="LRR_CC"/>
    <property type="match status" value="2"/>
</dbReference>
<keyword evidence="2" id="KW-1185">Reference proteome</keyword>
<dbReference type="InterPro" id="IPR006553">
    <property type="entry name" value="Leu-rich_rpt_Cys-con_subtyp"/>
</dbReference>
<sequence>MAEPISAWSTPIVWKHCSSLRHLQLSYCDRLTENDVSGLVKHLMVGPGETRLESLEILYCRGISEEFLLNISEEHEVEKRLRWKL</sequence>
<dbReference type="Gene3D" id="3.80.10.10">
    <property type="entry name" value="Ribonuclease Inhibitor"/>
    <property type="match status" value="1"/>
</dbReference>
<organism evidence="1 2">
    <name type="scientific">Rickenella mellea</name>
    <dbReference type="NCBI Taxonomy" id="50990"/>
    <lineage>
        <taxon>Eukaryota</taxon>
        <taxon>Fungi</taxon>
        <taxon>Dikarya</taxon>
        <taxon>Basidiomycota</taxon>
        <taxon>Agaricomycotina</taxon>
        <taxon>Agaricomycetes</taxon>
        <taxon>Hymenochaetales</taxon>
        <taxon>Rickenellaceae</taxon>
        <taxon>Rickenella</taxon>
    </lineage>
</organism>
<proteinExistence type="predicted"/>
<dbReference type="VEuPathDB" id="FungiDB:BD410DRAFT_788749"/>
<dbReference type="SUPFAM" id="SSF52047">
    <property type="entry name" value="RNI-like"/>
    <property type="match status" value="1"/>
</dbReference>
<dbReference type="AlphaFoldDB" id="A0A4Y7Q5I0"/>
<dbReference type="OrthoDB" id="27842at2759"/>
<evidence type="ECO:0000313" key="1">
    <source>
        <dbReference type="EMBL" id="TDL22458.1"/>
    </source>
</evidence>
<protein>
    <recommendedName>
        <fullName evidence="3">F-box domain-containing protein</fullName>
    </recommendedName>
</protein>
<accession>A0A4Y7Q5I0</accession>
<dbReference type="EMBL" id="ML170175">
    <property type="protein sequence ID" value="TDL22458.1"/>
    <property type="molecule type" value="Genomic_DNA"/>
</dbReference>
<gene>
    <name evidence="1" type="ORF">BD410DRAFT_788749</name>
</gene>
<evidence type="ECO:0008006" key="3">
    <source>
        <dbReference type="Google" id="ProtNLM"/>
    </source>
</evidence>
<dbReference type="InterPro" id="IPR032675">
    <property type="entry name" value="LRR_dom_sf"/>
</dbReference>
<reference evidence="1 2" key="1">
    <citation type="submission" date="2018-06" db="EMBL/GenBank/DDBJ databases">
        <title>A transcriptomic atlas of mushroom development highlights an independent origin of complex multicellularity.</title>
        <authorList>
            <consortium name="DOE Joint Genome Institute"/>
            <person name="Krizsan K."/>
            <person name="Almasi E."/>
            <person name="Merenyi Z."/>
            <person name="Sahu N."/>
            <person name="Viragh M."/>
            <person name="Koszo T."/>
            <person name="Mondo S."/>
            <person name="Kiss B."/>
            <person name="Balint B."/>
            <person name="Kues U."/>
            <person name="Barry K."/>
            <person name="Hegedus J.C."/>
            <person name="Henrissat B."/>
            <person name="Johnson J."/>
            <person name="Lipzen A."/>
            <person name="Ohm R."/>
            <person name="Nagy I."/>
            <person name="Pangilinan J."/>
            <person name="Yan J."/>
            <person name="Xiong Y."/>
            <person name="Grigoriev I.V."/>
            <person name="Hibbett D.S."/>
            <person name="Nagy L.G."/>
        </authorList>
    </citation>
    <scope>NUCLEOTIDE SEQUENCE [LARGE SCALE GENOMIC DNA]</scope>
    <source>
        <strain evidence="1 2">SZMC22713</strain>
    </source>
</reference>
<dbReference type="Proteomes" id="UP000294933">
    <property type="component" value="Unassembled WGS sequence"/>
</dbReference>
<name>A0A4Y7Q5I0_9AGAM</name>
<evidence type="ECO:0000313" key="2">
    <source>
        <dbReference type="Proteomes" id="UP000294933"/>
    </source>
</evidence>